<keyword evidence="3 6" id="KW-0808">Transferase</keyword>
<dbReference type="Pfam" id="PF00534">
    <property type="entry name" value="Glycos_transf_1"/>
    <property type="match status" value="1"/>
</dbReference>
<keyword evidence="7" id="KW-1185">Reference proteome</keyword>
<dbReference type="RefSeq" id="WP_230067940.1">
    <property type="nucleotide sequence ID" value="NZ_BAABLL010000001.1"/>
</dbReference>
<evidence type="ECO:0000259" key="4">
    <source>
        <dbReference type="Pfam" id="PF00534"/>
    </source>
</evidence>
<dbReference type="InterPro" id="IPR028098">
    <property type="entry name" value="Glyco_trans_4-like_N"/>
</dbReference>
<evidence type="ECO:0000313" key="7">
    <source>
        <dbReference type="Proteomes" id="UP001595773"/>
    </source>
</evidence>
<feature type="domain" description="Glycosyl transferase family 1" evidence="4">
    <location>
        <begin position="186"/>
        <end position="328"/>
    </location>
</feature>
<dbReference type="Proteomes" id="UP001595773">
    <property type="component" value="Unassembled WGS sequence"/>
</dbReference>
<accession>A0ABV8QVP5</accession>
<dbReference type="PANTHER" id="PTHR45947:SF3">
    <property type="entry name" value="SULFOQUINOVOSYL TRANSFERASE SQD2"/>
    <property type="match status" value="1"/>
</dbReference>
<comment type="caution">
    <text evidence="6">The sequence shown here is derived from an EMBL/GenBank/DDBJ whole genome shotgun (WGS) entry which is preliminary data.</text>
</comment>
<dbReference type="PANTHER" id="PTHR45947">
    <property type="entry name" value="SULFOQUINOVOSYL TRANSFERASE SQD2"/>
    <property type="match status" value="1"/>
</dbReference>
<evidence type="ECO:0000256" key="3">
    <source>
        <dbReference type="ARBA" id="ARBA00022679"/>
    </source>
</evidence>
<organism evidence="6 7">
    <name type="scientific">Arthrobacter cryoconiti</name>
    <dbReference type="NCBI Taxonomy" id="748907"/>
    <lineage>
        <taxon>Bacteria</taxon>
        <taxon>Bacillati</taxon>
        <taxon>Actinomycetota</taxon>
        <taxon>Actinomycetes</taxon>
        <taxon>Micrococcales</taxon>
        <taxon>Micrococcaceae</taxon>
        <taxon>Arthrobacter</taxon>
    </lineage>
</organism>
<proteinExistence type="predicted"/>
<gene>
    <name evidence="6" type="ORF">ACFOW9_01495</name>
</gene>
<sequence length="367" mass="39817">MRVLVLTTWFPDANTPSKAPFNLLHVQAIAQRHDVRVIHFQLGRTGPVTEENYDGVSVIRAPVSPRRPLQALTAIRLLAVGLKTADVLHTMAFTSAVAAAPAAICHRTPWVHTEHWSGMANPASVSKKWAAFAWLRYVLKLPDAVTAVSSAQAEQLRRFARRRGLSVVPNVVLSQDSLAERTGQKRGVVRIVSVGGLITRKRPALALETLRILRTEGVSASLTWVGDGPLHADLEKMAAAAELASEFSITGLLPPDQVAAKLRNADVFLLPTHHETFCVSAAEAIAAGIPAVVTDLPAVRDFLTEKNSVLVSAGRAEDYARGVLLALERFAEVPSSDIAETVSLRYSPTAVAELFSDIYNHIQRFTK</sequence>
<evidence type="ECO:0000313" key="6">
    <source>
        <dbReference type="EMBL" id="MFC4264271.1"/>
    </source>
</evidence>
<keyword evidence="2 6" id="KW-0328">Glycosyltransferase</keyword>
<dbReference type="Gene3D" id="3.40.50.2000">
    <property type="entry name" value="Glycogen Phosphorylase B"/>
    <property type="match status" value="2"/>
</dbReference>
<dbReference type="EMBL" id="JBHSCQ010000004">
    <property type="protein sequence ID" value="MFC4264271.1"/>
    <property type="molecule type" value="Genomic_DNA"/>
</dbReference>
<evidence type="ECO:0000259" key="5">
    <source>
        <dbReference type="Pfam" id="PF13579"/>
    </source>
</evidence>
<dbReference type="Pfam" id="PF13579">
    <property type="entry name" value="Glyco_trans_4_4"/>
    <property type="match status" value="1"/>
</dbReference>
<name>A0ABV8QVP5_9MICC</name>
<feature type="domain" description="Glycosyltransferase subfamily 4-like N-terminal" evidence="5">
    <location>
        <begin position="30"/>
        <end position="170"/>
    </location>
</feature>
<reference evidence="7" key="1">
    <citation type="journal article" date="2019" name="Int. J. Syst. Evol. Microbiol.">
        <title>The Global Catalogue of Microorganisms (GCM) 10K type strain sequencing project: providing services to taxonomists for standard genome sequencing and annotation.</title>
        <authorList>
            <consortium name="The Broad Institute Genomics Platform"/>
            <consortium name="The Broad Institute Genome Sequencing Center for Infectious Disease"/>
            <person name="Wu L."/>
            <person name="Ma J."/>
        </authorList>
    </citation>
    <scope>NUCLEOTIDE SEQUENCE [LARGE SCALE GENOMIC DNA]</scope>
    <source>
        <strain evidence="7">CGMCC 1.10698</strain>
    </source>
</reference>
<dbReference type="InterPro" id="IPR050194">
    <property type="entry name" value="Glycosyltransferase_grp1"/>
</dbReference>
<protein>
    <recommendedName>
        <fullName evidence="1">D-inositol 3-phosphate glycosyltransferase</fullName>
    </recommendedName>
</protein>
<dbReference type="InterPro" id="IPR001296">
    <property type="entry name" value="Glyco_trans_1"/>
</dbReference>
<dbReference type="GO" id="GO:0016757">
    <property type="term" value="F:glycosyltransferase activity"/>
    <property type="evidence" value="ECO:0007669"/>
    <property type="project" value="UniProtKB-KW"/>
</dbReference>
<evidence type="ECO:0000256" key="1">
    <source>
        <dbReference type="ARBA" id="ARBA00021292"/>
    </source>
</evidence>
<dbReference type="SUPFAM" id="SSF53756">
    <property type="entry name" value="UDP-Glycosyltransferase/glycogen phosphorylase"/>
    <property type="match status" value="1"/>
</dbReference>
<evidence type="ECO:0000256" key="2">
    <source>
        <dbReference type="ARBA" id="ARBA00022676"/>
    </source>
</evidence>